<dbReference type="RefSeq" id="WP_079707217.1">
    <property type="nucleotide sequence ID" value="NZ_FXAP01000005.1"/>
</dbReference>
<keyword evidence="3" id="KW-1003">Cell membrane</keyword>
<sequence length="319" mass="33395">MTRFILTRLVLLLVGLLAASALIFFTIRVLPGDVAQVIAGTDATPEAVAAIREQLGLGQPVLLQYLDWIGGLLRGDLGNSLITGTPVASELAQKAQVTVPLGIMALVIALAFSVPLGVLAAVRRTRATGVVISFASQGLAAVPVVWAGMMLVLLFAVVLGWLPAQGFPRAGWNDPLAAIRALLLPALTIGVVEGAVLLRFVRSAALDAIGQDYVRTAAAKGLTRSQALIRHGLPNVALSVVTVLGLQIAGLIVGSVIIEQLFTLPGIGRMLVADVGNRDLVKVQGELLVLTGVVLVIGAVVDVVHRLADPRLRERERTT</sequence>
<dbReference type="Pfam" id="PF00528">
    <property type="entry name" value="BPD_transp_1"/>
    <property type="match status" value="1"/>
</dbReference>
<comment type="caution">
    <text evidence="9">The sequence shown here is derived from an EMBL/GenBank/DDBJ whole genome shotgun (WGS) entry which is preliminary data.</text>
</comment>
<proteinExistence type="inferred from homology"/>
<evidence type="ECO:0000313" key="9">
    <source>
        <dbReference type="EMBL" id="ROR82343.1"/>
    </source>
</evidence>
<feature type="transmembrane region" description="Helical" evidence="7">
    <location>
        <begin position="236"/>
        <end position="258"/>
    </location>
</feature>
<name>A0A3N2C4C1_9MICO</name>
<feature type="transmembrane region" description="Helical" evidence="7">
    <location>
        <begin position="182"/>
        <end position="201"/>
    </location>
</feature>
<dbReference type="CDD" id="cd06261">
    <property type="entry name" value="TM_PBP2"/>
    <property type="match status" value="1"/>
</dbReference>
<dbReference type="Pfam" id="PF19300">
    <property type="entry name" value="BPD_transp_1_N"/>
    <property type="match status" value="1"/>
</dbReference>
<feature type="transmembrane region" description="Helical" evidence="7">
    <location>
        <begin position="101"/>
        <end position="122"/>
    </location>
</feature>
<evidence type="ECO:0000256" key="3">
    <source>
        <dbReference type="ARBA" id="ARBA00022475"/>
    </source>
</evidence>
<dbReference type="PANTHER" id="PTHR43163:SF6">
    <property type="entry name" value="DIPEPTIDE TRANSPORT SYSTEM PERMEASE PROTEIN DPPB-RELATED"/>
    <property type="match status" value="1"/>
</dbReference>
<organism evidence="9 10">
    <name type="scientific">Plantibacter flavus</name>
    <dbReference type="NCBI Taxonomy" id="150123"/>
    <lineage>
        <taxon>Bacteria</taxon>
        <taxon>Bacillati</taxon>
        <taxon>Actinomycetota</taxon>
        <taxon>Actinomycetes</taxon>
        <taxon>Micrococcales</taxon>
        <taxon>Microbacteriaceae</taxon>
        <taxon>Plantibacter</taxon>
    </lineage>
</organism>
<keyword evidence="2 7" id="KW-0813">Transport</keyword>
<dbReference type="InterPro" id="IPR045621">
    <property type="entry name" value="BPD_transp_1_N"/>
</dbReference>
<evidence type="ECO:0000256" key="6">
    <source>
        <dbReference type="ARBA" id="ARBA00023136"/>
    </source>
</evidence>
<keyword evidence="10" id="KW-1185">Reference proteome</keyword>
<dbReference type="EMBL" id="RKHL01000001">
    <property type="protein sequence ID" value="ROR82343.1"/>
    <property type="molecule type" value="Genomic_DNA"/>
</dbReference>
<dbReference type="GO" id="GO:0005886">
    <property type="term" value="C:plasma membrane"/>
    <property type="evidence" value="ECO:0007669"/>
    <property type="project" value="UniProtKB-SubCell"/>
</dbReference>
<feature type="transmembrane region" description="Helical" evidence="7">
    <location>
        <begin position="134"/>
        <end position="162"/>
    </location>
</feature>
<reference evidence="9 10" key="1">
    <citation type="submission" date="2018-11" db="EMBL/GenBank/DDBJ databases">
        <title>Sequencing the genomes of 1000 actinobacteria strains.</title>
        <authorList>
            <person name="Klenk H.-P."/>
        </authorList>
    </citation>
    <scope>NUCLEOTIDE SEQUENCE [LARGE SCALE GENOMIC DNA]</scope>
    <source>
        <strain evidence="9 10">DSM 14012</strain>
    </source>
</reference>
<dbReference type="InterPro" id="IPR035906">
    <property type="entry name" value="MetI-like_sf"/>
</dbReference>
<evidence type="ECO:0000256" key="7">
    <source>
        <dbReference type="RuleBase" id="RU363032"/>
    </source>
</evidence>
<protein>
    <submittedName>
        <fullName evidence="9">Peptide/nickel transport system permease protein</fullName>
    </submittedName>
</protein>
<evidence type="ECO:0000256" key="2">
    <source>
        <dbReference type="ARBA" id="ARBA00022448"/>
    </source>
</evidence>
<comment type="similarity">
    <text evidence="7">Belongs to the binding-protein-dependent transport system permease family.</text>
</comment>
<dbReference type="PROSITE" id="PS50928">
    <property type="entry name" value="ABC_TM1"/>
    <property type="match status" value="1"/>
</dbReference>
<keyword evidence="5 7" id="KW-1133">Transmembrane helix</keyword>
<dbReference type="Gene3D" id="1.10.3720.10">
    <property type="entry name" value="MetI-like"/>
    <property type="match status" value="1"/>
</dbReference>
<evidence type="ECO:0000256" key="4">
    <source>
        <dbReference type="ARBA" id="ARBA00022692"/>
    </source>
</evidence>
<comment type="subcellular location">
    <subcellularLocation>
        <location evidence="1 7">Cell membrane</location>
        <topology evidence="1 7">Multi-pass membrane protein</topology>
    </subcellularLocation>
</comment>
<keyword evidence="4 7" id="KW-0812">Transmembrane</keyword>
<accession>A0A3N2C4C1</accession>
<dbReference type="SUPFAM" id="SSF161098">
    <property type="entry name" value="MetI-like"/>
    <property type="match status" value="1"/>
</dbReference>
<dbReference type="InterPro" id="IPR000515">
    <property type="entry name" value="MetI-like"/>
</dbReference>
<dbReference type="Proteomes" id="UP000266915">
    <property type="component" value="Unassembled WGS sequence"/>
</dbReference>
<feature type="transmembrane region" description="Helical" evidence="7">
    <location>
        <begin position="287"/>
        <end position="308"/>
    </location>
</feature>
<evidence type="ECO:0000256" key="5">
    <source>
        <dbReference type="ARBA" id="ARBA00022989"/>
    </source>
</evidence>
<keyword evidence="6 7" id="KW-0472">Membrane</keyword>
<dbReference type="PANTHER" id="PTHR43163">
    <property type="entry name" value="DIPEPTIDE TRANSPORT SYSTEM PERMEASE PROTEIN DPPB-RELATED"/>
    <property type="match status" value="1"/>
</dbReference>
<feature type="domain" description="ABC transmembrane type-1" evidence="8">
    <location>
        <begin position="95"/>
        <end position="305"/>
    </location>
</feature>
<evidence type="ECO:0000256" key="1">
    <source>
        <dbReference type="ARBA" id="ARBA00004651"/>
    </source>
</evidence>
<dbReference type="AlphaFoldDB" id="A0A3N2C4C1"/>
<evidence type="ECO:0000259" key="8">
    <source>
        <dbReference type="PROSITE" id="PS50928"/>
    </source>
</evidence>
<gene>
    <name evidence="9" type="ORF">EDD42_2432</name>
</gene>
<dbReference type="GO" id="GO:0071916">
    <property type="term" value="F:dipeptide transmembrane transporter activity"/>
    <property type="evidence" value="ECO:0007669"/>
    <property type="project" value="TreeGrafter"/>
</dbReference>
<evidence type="ECO:0000313" key="10">
    <source>
        <dbReference type="Proteomes" id="UP000266915"/>
    </source>
</evidence>